<dbReference type="PANTHER" id="PTHR35282:SF2">
    <property type="entry name" value="F5D14.24 PROTEIN"/>
    <property type="match status" value="1"/>
</dbReference>
<dbReference type="EMBL" id="CP136896">
    <property type="protein sequence ID" value="WOL13233.1"/>
    <property type="molecule type" value="Genomic_DNA"/>
</dbReference>
<evidence type="ECO:0000313" key="2">
    <source>
        <dbReference type="Proteomes" id="UP001327560"/>
    </source>
</evidence>
<accession>A0AAQ3KQM1</accession>
<dbReference type="AlphaFoldDB" id="A0AAQ3KQM1"/>
<proteinExistence type="predicted"/>
<dbReference type="Pfam" id="PF21737">
    <property type="entry name" value="DUF6865"/>
    <property type="match status" value="1"/>
</dbReference>
<dbReference type="PANTHER" id="PTHR35282">
    <property type="entry name" value="F5D14.24 PROTEIN"/>
    <property type="match status" value="1"/>
</dbReference>
<dbReference type="Proteomes" id="UP001327560">
    <property type="component" value="Chromosome 7"/>
</dbReference>
<gene>
    <name evidence="1" type="ORF">Cni_G22002</name>
</gene>
<protein>
    <submittedName>
        <fullName evidence="1">Uncharacterized protein</fullName>
    </submittedName>
</protein>
<name>A0AAQ3KQM1_9LILI</name>
<dbReference type="InterPro" id="IPR049198">
    <property type="entry name" value="DUF6865"/>
</dbReference>
<sequence>MRFSIVNRRLTLCRLKTLLDTWVLYHQQKGFIILNSFVSQLLVLSQQVPETILASVELPVKTAVVDQNGGGTVEEYRSKLISISYTESPNVEPLPLR</sequence>
<evidence type="ECO:0000313" key="1">
    <source>
        <dbReference type="EMBL" id="WOL13233.1"/>
    </source>
</evidence>
<reference evidence="1 2" key="1">
    <citation type="submission" date="2023-10" db="EMBL/GenBank/DDBJ databases">
        <title>Chromosome-scale genome assembly provides insights into flower coloration mechanisms of Canna indica.</title>
        <authorList>
            <person name="Li C."/>
        </authorList>
    </citation>
    <scope>NUCLEOTIDE SEQUENCE [LARGE SCALE GENOMIC DNA]</scope>
    <source>
        <tissue evidence="1">Flower</tissue>
    </source>
</reference>
<keyword evidence="2" id="KW-1185">Reference proteome</keyword>
<organism evidence="1 2">
    <name type="scientific">Canna indica</name>
    <name type="common">Indian-shot</name>
    <dbReference type="NCBI Taxonomy" id="4628"/>
    <lineage>
        <taxon>Eukaryota</taxon>
        <taxon>Viridiplantae</taxon>
        <taxon>Streptophyta</taxon>
        <taxon>Embryophyta</taxon>
        <taxon>Tracheophyta</taxon>
        <taxon>Spermatophyta</taxon>
        <taxon>Magnoliopsida</taxon>
        <taxon>Liliopsida</taxon>
        <taxon>Zingiberales</taxon>
        <taxon>Cannaceae</taxon>
        <taxon>Canna</taxon>
    </lineage>
</organism>